<accession>A0A2N7LBC3</accession>
<proteinExistence type="predicted"/>
<dbReference type="Pfam" id="PF08020">
    <property type="entry name" value="DUF1706"/>
    <property type="match status" value="1"/>
</dbReference>
<dbReference type="PANTHER" id="PTHR40658:SF3">
    <property type="entry name" value="CLBS_DFSB FAMILY FOUR-HELIX BUNDLE PROTEIN"/>
    <property type="match status" value="1"/>
</dbReference>
<evidence type="ECO:0000313" key="2">
    <source>
        <dbReference type="Proteomes" id="UP000235387"/>
    </source>
</evidence>
<evidence type="ECO:0000313" key="1">
    <source>
        <dbReference type="EMBL" id="PMN92573.1"/>
    </source>
</evidence>
<dbReference type="AlphaFoldDB" id="A0A2N7LBC3"/>
<comment type="caution">
    <text evidence="1">The sequence shown here is derived from an EMBL/GenBank/DDBJ whole genome shotgun (WGS) entry which is preliminary data.</text>
</comment>
<protein>
    <recommendedName>
        <fullName evidence="3">ClbS/DfsB family four-helix bundle protein</fullName>
    </recommendedName>
</protein>
<dbReference type="Proteomes" id="UP000235387">
    <property type="component" value="Unassembled WGS sequence"/>
</dbReference>
<sequence length="171" mass="19644">MSSIPQSKDALEQAIRDAHAKLMSDYRAVPEHMTRKLSLEGNVKGTQISVCDTVAYLIGWGQLVLKWHTLTSQDLPVDFPDTGFKWNQLGLLAQHFQREYNEWQYAALLDELDTTTAQILALIAHLSDDQLYGESWYEAWTLGRMIQFNTSSPMKNIRTKVRRFKKGKGLR</sequence>
<dbReference type="EMBL" id="MDAL01000017">
    <property type="protein sequence ID" value="PMN92573.1"/>
    <property type="molecule type" value="Genomic_DNA"/>
</dbReference>
<name>A0A2N7LBC3_9GAMM</name>
<dbReference type="RefSeq" id="WP_102390691.1">
    <property type="nucleotide sequence ID" value="NZ_MDAG01000009.1"/>
</dbReference>
<dbReference type="PIRSF" id="PIRSF031551">
    <property type="entry name" value="DUF1706"/>
    <property type="match status" value="1"/>
</dbReference>
<dbReference type="Gene3D" id="1.20.120.450">
    <property type="entry name" value="dinb family like domain"/>
    <property type="match status" value="1"/>
</dbReference>
<dbReference type="InterPro" id="IPR012550">
    <property type="entry name" value="DUF1706"/>
</dbReference>
<dbReference type="InterPro" id="IPR034660">
    <property type="entry name" value="DinB/YfiT-like"/>
</dbReference>
<organism evidence="1 2">
    <name type="scientific">Enterovibrio norvegicus</name>
    <dbReference type="NCBI Taxonomy" id="188144"/>
    <lineage>
        <taxon>Bacteria</taxon>
        <taxon>Pseudomonadati</taxon>
        <taxon>Pseudomonadota</taxon>
        <taxon>Gammaproteobacteria</taxon>
        <taxon>Vibrionales</taxon>
        <taxon>Vibrionaceae</taxon>
        <taxon>Enterovibrio</taxon>
    </lineage>
</organism>
<dbReference type="PANTHER" id="PTHR40658">
    <property type="match status" value="1"/>
</dbReference>
<evidence type="ECO:0008006" key="3">
    <source>
        <dbReference type="Google" id="ProtNLM"/>
    </source>
</evidence>
<reference evidence="2" key="1">
    <citation type="submission" date="2016-07" db="EMBL/GenBank/DDBJ databases">
        <title>Nontailed viruses are major unrecognized killers of bacteria in the ocean.</title>
        <authorList>
            <person name="Kauffman K."/>
            <person name="Hussain F."/>
            <person name="Yang J."/>
            <person name="Arevalo P."/>
            <person name="Brown J."/>
            <person name="Cutler M."/>
            <person name="Kelly L."/>
            <person name="Polz M.F."/>
        </authorList>
    </citation>
    <scope>NUCLEOTIDE SEQUENCE [LARGE SCALE GENOMIC DNA]</scope>
    <source>
        <strain evidence="2">10N.261.45.A10</strain>
    </source>
</reference>
<gene>
    <name evidence="1" type="ORF">BCT23_13900</name>
</gene>